<comment type="caution">
    <text evidence="2">The sequence shown here is derived from an EMBL/GenBank/DDBJ whole genome shotgun (WGS) entry which is preliminary data.</text>
</comment>
<keyword evidence="2" id="KW-0378">Hydrolase</keyword>
<dbReference type="Gene3D" id="3.60.15.10">
    <property type="entry name" value="Ribonuclease Z/Hydroxyacylglutathione hydrolase-like"/>
    <property type="match status" value="1"/>
</dbReference>
<evidence type="ECO:0000259" key="1">
    <source>
        <dbReference type="SMART" id="SM00849"/>
    </source>
</evidence>
<dbReference type="EMBL" id="SBLB01000004">
    <property type="protein sequence ID" value="RYC69079.1"/>
    <property type="molecule type" value="Genomic_DNA"/>
</dbReference>
<dbReference type="RefSeq" id="WP_129602744.1">
    <property type="nucleotide sequence ID" value="NZ_SBLB01000004.1"/>
</dbReference>
<dbReference type="PANTHER" id="PTHR23131">
    <property type="entry name" value="ENDORIBONUCLEASE LACTB2"/>
    <property type="match status" value="1"/>
</dbReference>
<dbReference type="InterPro" id="IPR001279">
    <property type="entry name" value="Metallo-B-lactamas"/>
</dbReference>
<protein>
    <submittedName>
        <fullName evidence="2">MBL fold metallo-hydrolase</fullName>
    </submittedName>
</protein>
<dbReference type="InterPro" id="IPR050662">
    <property type="entry name" value="Sec-metab_biosynth-thioest"/>
</dbReference>
<organism evidence="2 3">
    <name type="scientific">Spirosoma sordidisoli</name>
    <dbReference type="NCBI Taxonomy" id="2502893"/>
    <lineage>
        <taxon>Bacteria</taxon>
        <taxon>Pseudomonadati</taxon>
        <taxon>Bacteroidota</taxon>
        <taxon>Cytophagia</taxon>
        <taxon>Cytophagales</taxon>
        <taxon>Cytophagaceae</taxon>
        <taxon>Spirosoma</taxon>
    </lineage>
</organism>
<dbReference type="GO" id="GO:0016787">
    <property type="term" value="F:hydrolase activity"/>
    <property type="evidence" value="ECO:0007669"/>
    <property type="project" value="UniProtKB-KW"/>
</dbReference>
<keyword evidence="3" id="KW-1185">Reference proteome</keyword>
<accession>A0A4Q2UQL2</accession>
<feature type="domain" description="Metallo-beta-lactamase" evidence="1">
    <location>
        <begin position="29"/>
        <end position="198"/>
    </location>
</feature>
<evidence type="ECO:0000313" key="3">
    <source>
        <dbReference type="Proteomes" id="UP000290407"/>
    </source>
</evidence>
<name>A0A4Q2UQL2_9BACT</name>
<dbReference type="SMART" id="SM00849">
    <property type="entry name" value="Lactamase_B"/>
    <property type="match status" value="1"/>
</dbReference>
<dbReference type="InterPro" id="IPR036866">
    <property type="entry name" value="RibonucZ/Hydroxyglut_hydro"/>
</dbReference>
<dbReference type="SUPFAM" id="SSF56281">
    <property type="entry name" value="Metallo-hydrolase/oxidoreductase"/>
    <property type="match status" value="1"/>
</dbReference>
<gene>
    <name evidence="2" type="ORF">EQG79_16920</name>
</gene>
<dbReference type="Proteomes" id="UP000290407">
    <property type="component" value="Unassembled WGS sequence"/>
</dbReference>
<sequence>MKIRQTLEHGPVRGYRFGYSPVRWMRAVPVWCYYLDGLLIDTAQRHMQQEVLQTFASLPIDQIALTHFHEDHSGNAAALRQRHNCPVLAGPLTAERVARPFSLLPYERFWFGQIDGCPGVVPFPAPFRTGAYALQPIPTYGHSDDHHVLLEPNEGWLFAGDFYIGNLKIFRRGENIYQMINSTRQVLGYDFDTLFCGHNPVLTNGRRAVEQKLHYLETLVERVLTAYRRGVRGAALLRAAGLRETWWLRAFTSNDVSAHHLIRSILTDAEKPL</sequence>
<reference evidence="2 3" key="1">
    <citation type="submission" date="2019-01" db="EMBL/GenBank/DDBJ databases">
        <title>Spirosoma flava sp. nov., a propanil-degrading bacterium isolated from herbicide-contaminated soil.</title>
        <authorList>
            <person name="Zhang L."/>
            <person name="Jiang J.-D."/>
        </authorList>
    </citation>
    <scope>NUCLEOTIDE SEQUENCE [LARGE SCALE GENOMIC DNA]</scope>
    <source>
        <strain evidence="2 3">TY50</strain>
    </source>
</reference>
<proteinExistence type="predicted"/>
<evidence type="ECO:0000313" key="2">
    <source>
        <dbReference type="EMBL" id="RYC69079.1"/>
    </source>
</evidence>
<dbReference type="AlphaFoldDB" id="A0A4Q2UQL2"/>
<dbReference type="Pfam" id="PF00753">
    <property type="entry name" value="Lactamase_B"/>
    <property type="match status" value="1"/>
</dbReference>